<accession>A0AA88DUW8</accession>
<feature type="region of interest" description="Disordered" evidence="1">
    <location>
        <begin position="45"/>
        <end position="90"/>
    </location>
</feature>
<keyword evidence="3" id="KW-1185">Reference proteome</keyword>
<comment type="caution">
    <text evidence="2">The sequence shown here is derived from an EMBL/GenBank/DDBJ whole genome shotgun (WGS) entry which is preliminary data.</text>
</comment>
<evidence type="ECO:0000313" key="3">
    <source>
        <dbReference type="Proteomes" id="UP001187192"/>
    </source>
</evidence>
<evidence type="ECO:0000313" key="2">
    <source>
        <dbReference type="EMBL" id="GMN62108.1"/>
    </source>
</evidence>
<gene>
    <name evidence="2" type="ORF">TIFTF001_031186</name>
</gene>
<dbReference type="AlphaFoldDB" id="A0AA88DUW8"/>
<name>A0AA88DUW8_FICCA</name>
<dbReference type="Proteomes" id="UP001187192">
    <property type="component" value="Unassembled WGS sequence"/>
</dbReference>
<organism evidence="2 3">
    <name type="scientific">Ficus carica</name>
    <name type="common">Common fig</name>
    <dbReference type="NCBI Taxonomy" id="3494"/>
    <lineage>
        <taxon>Eukaryota</taxon>
        <taxon>Viridiplantae</taxon>
        <taxon>Streptophyta</taxon>
        <taxon>Embryophyta</taxon>
        <taxon>Tracheophyta</taxon>
        <taxon>Spermatophyta</taxon>
        <taxon>Magnoliopsida</taxon>
        <taxon>eudicotyledons</taxon>
        <taxon>Gunneridae</taxon>
        <taxon>Pentapetalae</taxon>
        <taxon>rosids</taxon>
        <taxon>fabids</taxon>
        <taxon>Rosales</taxon>
        <taxon>Moraceae</taxon>
        <taxon>Ficeae</taxon>
        <taxon>Ficus</taxon>
    </lineage>
</organism>
<protein>
    <submittedName>
        <fullName evidence="2">Uncharacterized protein</fullName>
    </submittedName>
</protein>
<proteinExistence type="predicted"/>
<sequence length="147" mass="16645">MINRRRSQRPRGEAGSTVRICRRRTEYCPTQLTDLTTVFCRRSCSRRRQAHDGAGDDDVEERGREREGGNKQRKSREMREREAGLAGDNAGQASTEMMGIEIVFIKEGICLQGITRKTWVGVYWDGGELVVVGGGGFRWRSSIPPRL</sequence>
<reference evidence="2" key="1">
    <citation type="submission" date="2023-07" db="EMBL/GenBank/DDBJ databases">
        <title>draft genome sequence of fig (Ficus carica).</title>
        <authorList>
            <person name="Takahashi T."/>
            <person name="Nishimura K."/>
        </authorList>
    </citation>
    <scope>NUCLEOTIDE SEQUENCE</scope>
</reference>
<dbReference type="EMBL" id="BTGU01000123">
    <property type="protein sequence ID" value="GMN62108.1"/>
    <property type="molecule type" value="Genomic_DNA"/>
</dbReference>
<feature type="compositionally biased region" description="Basic and acidic residues" evidence="1">
    <location>
        <begin position="61"/>
        <end position="83"/>
    </location>
</feature>
<evidence type="ECO:0000256" key="1">
    <source>
        <dbReference type="SAM" id="MobiDB-lite"/>
    </source>
</evidence>